<evidence type="ECO:0000313" key="5">
    <source>
        <dbReference type="Proteomes" id="UP001596166"/>
    </source>
</evidence>
<keyword evidence="4" id="KW-0255">Endonuclease</keyword>
<dbReference type="RefSeq" id="WP_376999507.1">
    <property type="nucleotide sequence ID" value="NZ_JBHSLC010000114.1"/>
</dbReference>
<dbReference type="EMBL" id="JBHSLC010000114">
    <property type="protein sequence ID" value="MFC5359461.1"/>
    <property type="molecule type" value="Genomic_DNA"/>
</dbReference>
<dbReference type="Gene3D" id="3.40.50.300">
    <property type="entry name" value="P-loop containing nucleotide triphosphate hydrolases"/>
    <property type="match status" value="1"/>
</dbReference>
<dbReference type="Pfam" id="PF05876">
    <property type="entry name" value="GpA_ATPase"/>
    <property type="match status" value="1"/>
</dbReference>
<proteinExistence type="predicted"/>
<protein>
    <submittedName>
        <fullName evidence="4">Terminase gpA endonuclease subunit</fullName>
    </submittedName>
</protein>
<dbReference type="InterPro" id="IPR046454">
    <property type="entry name" value="GpA_endonuclease"/>
</dbReference>
<evidence type="ECO:0000256" key="1">
    <source>
        <dbReference type="SAM" id="MobiDB-lite"/>
    </source>
</evidence>
<feature type="region of interest" description="Disordered" evidence="1">
    <location>
        <begin position="621"/>
        <end position="674"/>
    </location>
</feature>
<organism evidence="4 5">
    <name type="scientific">Azospirillum himalayense</name>
    <dbReference type="NCBI Taxonomy" id="654847"/>
    <lineage>
        <taxon>Bacteria</taxon>
        <taxon>Pseudomonadati</taxon>
        <taxon>Pseudomonadota</taxon>
        <taxon>Alphaproteobacteria</taxon>
        <taxon>Rhodospirillales</taxon>
        <taxon>Azospirillaceae</taxon>
        <taxon>Azospirillum</taxon>
    </lineage>
</organism>
<feature type="domain" description="Phage terminase large subunit GpA ATPase" evidence="2">
    <location>
        <begin position="40"/>
        <end position="304"/>
    </location>
</feature>
<evidence type="ECO:0000259" key="3">
    <source>
        <dbReference type="Pfam" id="PF20454"/>
    </source>
</evidence>
<dbReference type="GO" id="GO:0004519">
    <property type="term" value="F:endonuclease activity"/>
    <property type="evidence" value="ECO:0007669"/>
    <property type="project" value="UniProtKB-KW"/>
</dbReference>
<evidence type="ECO:0000259" key="2">
    <source>
        <dbReference type="Pfam" id="PF05876"/>
    </source>
</evidence>
<dbReference type="Pfam" id="PF20454">
    <property type="entry name" value="GpA_nuclease"/>
    <property type="match status" value="1"/>
</dbReference>
<sequence length="674" mass="74947">MNRKASDLLNRMAAALDPPPEMEPDEWAEENIVLPKKEGMPGPYRMAHTPQFIPFVRAFWDPRWRRIVFVCGAQEGKSRAVQAVIGKKLDHEPAPVIYYGPTKTFVERTIEPRIVEMLNSSKSLKGKTLWGKKQKKTLKMVSGAPLILSWASSGSELAGQEAALVFIDERDRLADDIDGEGDPVEQGEARIGSYANGKIGIISTPKTGVIRKERHPETGLEHWAIADLKKVNSPIIKLWWEGSRHEMAWPCPECGDYFIPHSGLLDWDGKADGTATPGQAARTVKMICGCCGVPIAEAHKERMCDRMRPVAPGQRVEPDGTVVGPDPDTDCFSIWSSGLMSKFKSWAKLVRRWLSALASGEPGKVQGVVNTGFGELHAVSGDAPKHSAVTDCKLPYKRGQVPYGVQRVVLTVDVQKRGVYWVMRGWGARRESWLIDYGYLPGETDGAEVWDELEGIVRAALPGNTGVNLLLIDSGYRPGKPAVVPENAVYDFCRRFSRSFARPIKGERYLTGNKWFTTTDNDVDSRGRVRKSAGLILHRLNTHEFKSRVFEKITRRKELAGGWHVPEDVDDVYAKQIVSETCRWVGGKPIWDELGANHYLDCEMMQEAAAEILKFRLLPPLPPAPDGAEDDEGADVEQPAGVPLVESVQQIVAPPSAPKIRPSSWRTPNMRPRR</sequence>
<dbReference type="InterPro" id="IPR027417">
    <property type="entry name" value="P-loop_NTPase"/>
</dbReference>
<comment type="caution">
    <text evidence="4">The sequence shown here is derived from an EMBL/GenBank/DDBJ whole genome shotgun (WGS) entry which is preliminary data.</text>
</comment>
<keyword evidence="4" id="KW-0540">Nuclease</keyword>
<keyword evidence="5" id="KW-1185">Reference proteome</keyword>
<dbReference type="Proteomes" id="UP001596166">
    <property type="component" value="Unassembled WGS sequence"/>
</dbReference>
<name>A0ABW0GFA2_9PROT</name>
<accession>A0ABW0GFA2</accession>
<feature type="domain" description="Terminase large subunit GpA endonuclease" evidence="3">
    <location>
        <begin position="335"/>
        <end position="616"/>
    </location>
</feature>
<gene>
    <name evidence="4" type="ORF">ACFPMG_31140</name>
</gene>
<reference evidence="5" key="1">
    <citation type="journal article" date="2019" name="Int. J. Syst. Evol. Microbiol.">
        <title>The Global Catalogue of Microorganisms (GCM) 10K type strain sequencing project: providing services to taxonomists for standard genome sequencing and annotation.</title>
        <authorList>
            <consortium name="The Broad Institute Genomics Platform"/>
            <consortium name="The Broad Institute Genome Sequencing Center for Infectious Disease"/>
            <person name="Wu L."/>
            <person name="Ma J."/>
        </authorList>
    </citation>
    <scope>NUCLEOTIDE SEQUENCE [LARGE SCALE GENOMIC DNA]</scope>
    <source>
        <strain evidence="5">CCUG 58760</strain>
    </source>
</reference>
<dbReference type="InterPro" id="IPR046453">
    <property type="entry name" value="GpA_ATPase"/>
</dbReference>
<evidence type="ECO:0000313" key="4">
    <source>
        <dbReference type="EMBL" id="MFC5359461.1"/>
    </source>
</evidence>
<keyword evidence="4" id="KW-0378">Hydrolase</keyword>